<feature type="compositionally biased region" description="Low complexity" evidence="15">
    <location>
        <begin position="670"/>
        <end position="689"/>
    </location>
</feature>
<dbReference type="EC" id="2.7.11.30" evidence="3"/>
<dbReference type="GeneTree" id="ENSGT00940000156449"/>
<feature type="compositionally biased region" description="Basic residues" evidence="15">
    <location>
        <begin position="853"/>
        <end position="865"/>
    </location>
</feature>
<dbReference type="CDD" id="cd23614">
    <property type="entry name" value="TFP_LU_ECD_BMPR2"/>
    <property type="match status" value="1"/>
</dbReference>
<dbReference type="InParanoid" id="A0A668APE5"/>
<dbReference type="InterPro" id="IPR008266">
    <property type="entry name" value="Tyr_kinase_AS"/>
</dbReference>
<evidence type="ECO:0000256" key="15">
    <source>
        <dbReference type="SAM" id="MobiDB-lite"/>
    </source>
</evidence>
<feature type="compositionally biased region" description="Low complexity" evidence="15">
    <location>
        <begin position="872"/>
        <end position="884"/>
    </location>
</feature>
<dbReference type="InterPro" id="IPR017441">
    <property type="entry name" value="Protein_kinase_ATP_BS"/>
</dbReference>
<keyword evidence="5" id="KW-0808">Transferase</keyword>
<dbReference type="Gene3D" id="2.10.60.10">
    <property type="entry name" value="CD59"/>
    <property type="match status" value="1"/>
</dbReference>
<feature type="compositionally biased region" description="Low complexity" evidence="15">
    <location>
        <begin position="932"/>
        <end position="948"/>
    </location>
</feature>
<evidence type="ECO:0000256" key="13">
    <source>
        <dbReference type="ARBA" id="ARBA00023170"/>
    </source>
</evidence>
<sequence>RRWRLIGHAAQTEERECAFADRQWAELQDGPANEHRGTVWENATVRCTHGSRCYGLWEKSQDGEIHLVKQGCWTHIGDQQECLGDRCLVTATPSQIQNGSYRFCCCSRDLCNVNFTEAPPTEPTAALNPQPLPREETLLIVLVTVTIAAILVVGLFLGYRMLTGNQKQGLSSLDVMEAASSEPAVDLDNLKLLELIGRGRYGSVYRGCLNERCVAVKLFSSANRHNYANERAIYRLPLLRQHDNIARFLAADERMTADGRSEYLIVMEYYPHGCLSRYLSLHTADWLTCCRMTHSLTRGLAFLHTELCRGDQYKAAVCHRDVSSRNVLVRADLSCVLADFGLSMKLTGSRLARPGDDDSMAISEVGTVRYMAPEVLGGAVNLRDCESALKQVDMYAVGLIYWETFMRCSDLFPGEAVPDYQLAFQAETGNHPSFEEMQILVAREKQRPRFPDAWKENSLAVRSLKETMEDCWDQDAEARLTAQCAEERLADLSLLSPAAGSTAIHNQRNLSSGRWPPPVGSSSFIEDLQVGGVKNLQGDGHLATVITTTATGRAGGATAVAEKNRNYERQQAQVASQARSSSSDGSVSVSASSPGTVLSTVSESEHTGVSCTHTHTHTHTHRHTVDKNLRESSDENLMEHSQKQFSSDPQNPNLLFHLRPPSTEVNGSVAAQTEQGGAGGAEPPALATIHPPPPLPKQQNLPQRPTSLHLQPKIKESASAASRLKFGKLKSNNRQVETGVAKMNTVTVAVAEPHLVTTVTNNTGTTGGIAVGNSVPVTVIANGYSAGVPTLVTNGMMGGGRTNLAGPQVEEEEKMEGGMSGGEDSRLNLLNSSPDEHEPLLSREQPPAERDHLPHHHHHHHHHQSRAGSILSGRGSNSNNNNNRLTQGSEVKAPAAPEAPEAPAVPEASVPGGALEPQMRQNKPRRPERPCSLDLSSSCTSSADVSLSEDSRSLSGEKIKRRVKTPYALKKWRPATWVVSMDTSLDIDLDTNSGSGGHTHFSSNHQKPGSVSIPKINQSKSSMAVFLVGGGATATMTSDPRGVTCL</sequence>
<evidence type="ECO:0000256" key="1">
    <source>
        <dbReference type="ARBA" id="ARBA00004479"/>
    </source>
</evidence>
<dbReference type="GO" id="GO:0005886">
    <property type="term" value="C:plasma membrane"/>
    <property type="evidence" value="ECO:0007669"/>
    <property type="project" value="TreeGrafter"/>
</dbReference>
<dbReference type="PROSITE" id="PS50011">
    <property type="entry name" value="PROTEIN_KINASE_DOM"/>
    <property type="match status" value="1"/>
</dbReference>
<feature type="transmembrane region" description="Helical" evidence="16">
    <location>
        <begin position="138"/>
        <end position="159"/>
    </location>
</feature>
<keyword evidence="7" id="KW-0732">Signal</keyword>
<protein>
    <recommendedName>
        <fullName evidence="3">receptor protein serine/threonine kinase</fullName>
        <ecNumber evidence="3">2.7.11.30</ecNumber>
    </recommendedName>
</protein>
<dbReference type="Proteomes" id="UP000472263">
    <property type="component" value="Chromosome 21"/>
</dbReference>
<evidence type="ECO:0000256" key="2">
    <source>
        <dbReference type="ARBA" id="ARBA00009605"/>
    </source>
</evidence>
<evidence type="ECO:0000313" key="19">
    <source>
        <dbReference type="Proteomes" id="UP000472263"/>
    </source>
</evidence>
<feature type="binding site" evidence="14">
    <location>
        <position position="217"/>
    </location>
    <ligand>
        <name>ATP</name>
        <dbReference type="ChEBI" id="CHEBI:30616"/>
    </ligand>
</feature>
<comment type="similarity">
    <text evidence="2">Belongs to the protein kinase superfamily. TKL Ser/Thr protein kinase family. TGFB receptor subfamily.</text>
</comment>
<dbReference type="Gene3D" id="3.30.200.20">
    <property type="entry name" value="Phosphorylase Kinase, domain 1"/>
    <property type="match status" value="1"/>
</dbReference>
<evidence type="ECO:0000256" key="5">
    <source>
        <dbReference type="ARBA" id="ARBA00022679"/>
    </source>
</evidence>
<dbReference type="InterPro" id="IPR000472">
    <property type="entry name" value="Activin_recp"/>
</dbReference>
<dbReference type="AlphaFoldDB" id="A0A668APE5"/>
<feature type="compositionally biased region" description="Basic and acidic residues" evidence="15">
    <location>
        <begin position="834"/>
        <end position="852"/>
    </location>
</feature>
<feature type="compositionally biased region" description="Polar residues" evidence="15">
    <location>
        <begin position="594"/>
        <end position="611"/>
    </location>
</feature>
<evidence type="ECO:0000256" key="7">
    <source>
        <dbReference type="ARBA" id="ARBA00022729"/>
    </source>
</evidence>
<keyword evidence="19" id="KW-1185">Reference proteome</keyword>
<dbReference type="GO" id="GO:0005524">
    <property type="term" value="F:ATP binding"/>
    <property type="evidence" value="ECO:0007669"/>
    <property type="project" value="UniProtKB-UniRule"/>
</dbReference>
<keyword evidence="4" id="KW-0723">Serine/threonine-protein kinase</keyword>
<evidence type="ECO:0000259" key="17">
    <source>
        <dbReference type="PROSITE" id="PS50011"/>
    </source>
</evidence>
<dbReference type="GO" id="GO:0005024">
    <property type="term" value="F:transforming growth factor beta receptor activity"/>
    <property type="evidence" value="ECO:0007669"/>
    <property type="project" value="TreeGrafter"/>
</dbReference>
<feature type="domain" description="Protein kinase" evidence="17">
    <location>
        <begin position="190"/>
        <end position="495"/>
    </location>
</feature>
<dbReference type="FunFam" id="3.30.200.20:FF:000174">
    <property type="entry name" value="Receptor protein serine/threonine kinase"/>
    <property type="match status" value="1"/>
</dbReference>
<name>A0A668APE5_9TELE</name>
<feature type="compositionally biased region" description="Low complexity" evidence="15">
    <location>
        <begin position="570"/>
        <end position="593"/>
    </location>
</feature>
<dbReference type="Pfam" id="PF01064">
    <property type="entry name" value="Activin_recp"/>
    <property type="match status" value="1"/>
</dbReference>
<dbReference type="FunFam" id="1.10.510.10:FF:000180">
    <property type="entry name" value="Receptor protein serine/threonine kinase"/>
    <property type="match status" value="1"/>
</dbReference>
<feature type="region of interest" description="Disordered" evidence="15">
    <location>
        <begin position="561"/>
        <end position="705"/>
    </location>
</feature>
<comment type="subcellular location">
    <subcellularLocation>
        <location evidence="1">Membrane</location>
        <topology evidence="1">Single-pass type I membrane protein</topology>
    </subcellularLocation>
</comment>
<keyword evidence="10 14" id="KW-0067">ATP-binding</keyword>
<organism evidence="18 19">
    <name type="scientific">Myripristis murdjan</name>
    <name type="common">pinecone soldierfish</name>
    <dbReference type="NCBI Taxonomy" id="586833"/>
    <lineage>
        <taxon>Eukaryota</taxon>
        <taxon>Metazoa</taxon>
        <taxon>Chordata</taxon>
        <taxon>Craniata</taxon>
        <taxon>Vertebrata</taxon>
        <taxon>Euteleostomi</taxon>
        <taxon>Actinopterygii</taxon>
        <taxon>Neopterygii</taxon>
        <taxon>Teleostei</taxon>
        <taxon>Neoteleostei</taxon>
        <taxon>Acanthomorphata</taxon>
        <taxon>Holocentriformes</taxon>
        <taxon>Holocentridae</taxon>
        <taxon>Myripristis</taxon>
    </lineage>
</organism>
<dbReference type="PROSITE" id="PS00107">
    <property type="entry name" value="PROTEIN_KINASE_ATP"/>
    <property type="match status" value="1"/>
</dbReference>
<evidence type="ECO:0000256" key="3">
    <source>
        <dbReference type="ARBA" id="ARBA00012401"/>
    </source>
</evidence>
<dbReference type="GO" id="GO:0030509">
    <property type="term" value="P:BMP signaling pathway"/>
    <property type="evidence" value="ECO:0007669"/>
    <property type="project" value="TreeGrafter"/>
</dbReference>
<evidence type="ECO:0000256" key="16">
    <source>
        <dbReference type="SAM" id="Phobius"/>
    </source>
</evidence>
<dbReference type="InterPro" id="IPR045860">
    <property type="entry name" value="Snake_toxin-like_sf"/>
</dbReference>
<feature type="region of interest" description="Disordered" evidence="15">
    <location>
        <begin position="794"/>
        <end position="955"/>
    </location>
</feature>
<reference evidence="18" key="1">
    <citation type="submission" date="2019-06" db="EMBL/GenBank/DDBJ databases">
        <authorList>
            <consortium name="Wellcome Sanger Institute Data Sharing"/>
        </authorList>
    </citation>
    <scope>NUCLEOTIDE SEQUENCE [LARGE SCALE GENOMIC DNA]</scope>
</reference>
<evidence type="ECO:0000313" key="18">
    <source>
        <dbReference type="Ensembl" id="ENSMMDP00005050104.1"/>
    </source>
</evidence>
<keyword evidence="11 16" id="KW-1133">Transmembrane helix</keyword>
<evidence type="ECO:0000256" key="9">
    <source>
        <dbReference type="ARBA" id="ARBA00022777"/>
    </source>
</evidence>
<evidence type="ECO:0000256" key="8">
    <source>
        <dbReference type="ARBA" id="ARBA00022741"/>
    </source>
</evidence>
<dbReference type="Pfam" id="PF00069">
    <property type="entry name" value="Pkinase"/>
    <property type="match status" value="1"/>
</dbReference>
<feature type="compositionally biased region" description="Polar residues" evidence="15">
    <location>
        <begin position="643"/>
        <end position="653"/>
    </location>
</feature>
<dbReference type="PANTHER" id="PTHR23255">
    <property type="entry name" value="TRANSFORMING GROWTH FACTOR-BETA RECEPTOR TYPE I AND II"/>
    <property type="match status" value="1"/>
</dbReference>
<reference evidence="18" key="2">
    <citation type="submission" date="2025-08" db="UniProtKB">
        <authorList>
            <consortium name="Ensembl"/>
        </authorList>
    </citation>
    <scope>IDENTIFICATION</scope>
</reference>
<evidence type="ECO:0000256" key="14">
    <source>
        <dbReference type="PROSITE-ProRule" id="PRU10141"/>
    </source>
</evidence>
<dbReference type="Gene3D" id="1.10.510.10">
    <property type="entry name" value="Transferase(Phosphotransferase) domain 1"/>
    <property type="match status" value="1"/>
</dbReference>
<keyword evidence="9" id="KW-0418">Kinase</keyword>
<dbReference type="CDD" id="cd14054">
    <property type="entry name" value="STKc_BMPR2_AMHR2"/>
    <property type="match status" value="1"/>
</dbReference>
<dbReference type="SUPFAM" id="SSF56112">
    <property type="entry name" value="Protein kinase-like (PK-like)"/>
    <property type="match status" value="1"/>
</dbReference>
<reference evidence="18" key="3">
    <citation type="submission" date="2025-09" db="UniProtKB">
        <authorList>
            <consortium name="Ensembl"/>
        </authorList>
    </citation>
    <scope>IDENTIFICATION</scope>
</reference>
<dbReference type="InterPro" id="IPR000719">
    <property type="entry name" value="Prot_kinase_dom"/>
</dbReference>
<keyword evidence="13" id="KW-0675">Receptor</keyword>
<evidence type="ECO:0000256" key="6">
    <source>
        <dbReference type="ARBA" id="ARBA00022692"/>
    </source>
</evidence>
<dbReference type="InterPro" id="IPR000333">
    <property type="entry name" value="TGFB_receptor"/>
</dbReference>
<feature type="compositionally biased region" description="Low complexity" evidence="15">
    <location>
        <begin position="893"/>
        <end position="914"/>
    </location>
</feature>
<keyword evidence="8 14" id="KW-0547">Nucleotide-binding</keyword>
<dbReference type="GO" id="GO:0043235">
    <property type="term" value="C:receptor complex"/>
    <property type="evidence" value="ECO:0007669"/>
    <property type="project" value="TreeGrafter"/>
</dbReference>
<dbReference type="SUPFAM" id="SSF57302">
    <property type="entry name" value="Snake toxin-like"/>
    <property type="match status" value="1"/>
</dbReference>
<feature type="compositionally biased region" description="Basic and acidic residues" evidence="15">
    <location>
        <begin position="623"/>
        <end position="642"/>
    </location>
</feature>
<evidence type="ECO:0000256" key="4">
    <source>
        <dbReference type="ARBA" id="ARBA00022527"/>
    </source>
</evidence>
<dbReference type="PROSITE" id="PS00109">
    <property type="entry name" value="PROTEIN_KINASE_TYR"/>
    <property type="match status" value="1"/>
</dbReference>
<dbReference type="PANTHER" id="PTHR23255:SF63">
    <property type="entry name" value="BONE MORPHOGENETIC PROTEIN RECEPTOR TYPE-2"/>
    <property type="match status" value="1"/>
</dbReference>
<evidence type="ECO:0000256" key="11">
    <source>
        <dbReference type="ARBA" id="ARBA00022989"/>
    </source>
</evidence>
<keyword evidence="12 16" id="KW-0472">Membrane</keyword>
<proteinExistence type="inferred from homology"/>
<evidence type="ECO:0000256" key="10">
    <source>
        <dbReference type="ARBA" id="ARBA00022840"/>
    </source>
</evidence>
<accession>A0A668APE5</accession>
<dbReference type="InterPro" id="IPR011009">
    <property type="entry name" value="Kinase-like_dom_sf"/>
</dbReference>
<gene>
    <name evidence="18" type="primary">BMPR2</name>
</gene>
<evidence type="ECO:0000256" key="12">
    <source>
        <dbReference type="ARBA" id="ARBA00023136"/>
    </source>
</evidence>
<dbReference type="Ensembl" id="ENSMMDT00005051096.1">
    <property type="protein sequence ID" value="ENSMMDP00005050104.1"/>
    <property type="gene ID" value="ENSMMDG00005022748.1"/>
</dbReference>
<keyword evidence="6 16" id="KW-0812">Transmembrane</keyword>